<dbReference type="Proteomes" id="UP000319771">
    <property type="component" value="Unassembled WGS sequence"/>
</dbReference>
<reference evidence="1 2" key="1">
    <citation type="journal article" date="2019" name="Nat. Microbiol.">
        <title>Mediterranean grassland soil C-N compound turnover is dependent on rainfall and depth, and is mediated by genomically divergent microorganisms.</title>
        <authorList>
            <person name="Diamond S."/>
            <person name="Andeer P.F."/>
            <person name="Li Z."/>
            <person name="Crits-Christoph A."/>
            <person name="Burstein D."/>
            <person name="Anantharaman K."/>
            <person name="Lane K.R."/>
            <person name="Thomas B.C."/>
            <person name="Pan C."/>
            <person name="Northen T.R."/>
            <person name="Banfield J.F."/>
        </authorList>
    </citation>
    <scope>NUCLEOTIDE SEQUENCE [LARGE SCALE GENOMIC DNA]</scope>
    <source>
        <strain evidence="1">WS_11</strain>
    </source>
</reference>
<dbReference type="EMBL" id="VBPB01000261">
    <property type="protein sequence ID" value="TMQ69989.1"/>
    <property type="molecule type" value="Genomic_DNA"/>
</dbReference>
<dbReference type="Pfam" id="PF05742">
    <property type="entry name" value="TANGO2"/>
    <property type="match status" value="1"/>
</dbReference>
<evidence type="ECO:0000313" key="2">
    <source>
        <dbReference type="Proteomes" id="UP000319771"/>
    </source>
</evidence>
<dbReference type="PANTHER" id="PTHR17985:SF8">
    <property type="entry name" value="TRANSPORT AND GOLGI ORGANIZATION PROTEIN 2 HOMOLOG"/>
    <property type="match status" value="1"/>
</dbReference>
<dbReference type="AlphaFoldDB" id="A0A538U2J8"/>
<feature type="non-terminal residue" evidence="1">
    <location>
        <position position="177"/>
    </location>
</feature>
<accession>A0A538U2J8</accession>
<proteinExistence type="predicted"/>
<evidence type="ECO:0000313" key="1">
    <source>
        <dbReference type="EMBL" id="TMQ69989.1"/>
    </source>
</evidence>
<gene>
    <name evidence="1" type="ORF">E6K81_13690</name>
</gene>
<dbReference type="InterPro" id="IPR008551">
    <property type="entry name" value="TANGO2"/>
</dbReference>
<sequence>MCTLILGRDVLGQGRVLLAANRDEDPARPADPPGVLMEHPRLVGGRDRRAGGTWLALREGRAVVALLNRRERSGGPAAAPERRSRGALVLEVAGVTVDEAAAGGERGEPGVRGGPWEASEPLLAATAPGLPRAALRRALAAVHEAPYGPFTLLFASPEACWLLALEPDRPPRVAMVP</sequence>
<comment type="caution">
    <text evidence="1">The sequence shown here is derived from an EMBL/GenBank/DDBJ whole genome shotgun (WGS) entry which is preliminary data.</text>
</comment>
<organism evidence="1 2">
    <name type="scientific">Eiseniibacteriota bacterium</name>
    <dbReference type="NCBI Taxonomy" id="2212470"/>
    <lineage>
        <taxon>Bacteria</taxon>
        <taxon>Candidatus Eiseniibacteriota</taxon>
    </lineage>
</organism>
<protein>
    <submittedName>
        <fullName evidence="1">NRDE family protein</fullName>
    </submittedName>
</protein>
<dbReference type="PANTHER" id="PTHR17985">
    <property type="entry name" value="SER/THR-RICH PROTEIN T10 IN DGCR REGION"/>
    <property type="match status" value="1"/>
</dbReference>
<name>A0A538U2J8_UNCEI</name>